<evidence type="ECO:0000313" key="2">
    <source>
        <dbReference type="EMBL" id="GCC49445.1"/>
    </source>
</evidence>
<protein>
    <submittedName>
        <fullName evidence="2">Uncharacterized protein</fullName>
    </submittedName>
</protein>
<proteinExistence type="predicted"/>
<reference evidence="2 3" key="1">
    <citation type="journal article" date="2018" name="Nat. Ecol. Evol.">
        <title>Shark genomes provide insights into elasmobranch evolution and the origin of vertebrates.</title>
        <authorList>
            <person name="Hara Y"/>
            <person name="Yamaguchi K"/>
            <person name="Onimaru K"/>
            <person name="Kadota M"/>
            <person name="Koyanagi M"/>
            <person name="Keeley SD"/>
            <person name="Tatsumi K"/>
            <person name="Tanaka K"/>
            <person name="Motone F"/>
            <person name="Kageyama Y"/>
            <person name="Nozu R"/>
            <person name="Adachi N"/>
            <person name="Nishimura O"/>
            <person name="Nakagawa R"/>
            <person name="Tanegashima C"/>
            <person name="Kiyatake I"/>
            <person name="Matsumoto R"/>
            <person name="Murakumo K"/>
            <person name="Nishida K"/>
            <person name="Terakita A"/>
            <person name="Kuratani S"/>
            <person name="Sato K"/>
            <person name="Hyodo S Kuraku.S."/>
        </authorList>
    </citation>
    <scope>NUCLEOTIDE SEQUENCE [LARGE SCALE GENOMIC DNA]</scope>
</reference>
<feature type="non-terminal residue" evidence="2">
    <location>
        <position position="177"/>
    </location>
</feature>
<accession>A0A401U3I6</accession>
<keyword evidence="3" id="KW-1185">Reference proteome</keyword>
<sequence>HRRARRIEANENVRRAIRPQCIGAQETPGRAIDQQRSIGPCVDEVSIEAAGRDEMADRAHRQRAIGARADAKPEVGLLTGAVRLGIDDDDLGAAPPRVGDPRRLGEPGARGVVAPQDDRIGIVVIGKADAATEGQRVRKILVPAADLDGVDQVRAAEAADEALDPLEAVDHRRAARR</sequence>
<comment type="caution">
    <text evidence="2">The sequence shown here is derived from an EMBL/GenBank/DDBJ whole genome shotgun (WGS) entry which is preliminary data.</text>
</comment>
<evidence type="ECO:0000256" key="1">
    <source>
        <dbReference type="SAM" id="MobiDB-lite"/>
    </source>
</evidence>
<feature type="non-terminal residue" evidence="2">
    <location>
        <position position="1"/>
    </location>
</feature>
<evidence type="ECO:0000313" key="3">
    <source>
        <dbReference type="Proteomes" id="UP000287033"/>
    </source>
</evidence>
<name>A0A401U3I6_CHIPU</name>
<feature type="region of interest" description="Disordered" evidence="1">
    <location>
        <begin position="89"/>
        <end position="112"/>
    </location>
</feature>
<dbReference type="AlphaFoldDB" id="A0A401U3I6"/>
<dbReference type="EMBL" id="BEZZ01261043">
    <property type="protein sequence ID" value="GCC49445.1"/>
    <property type="molecule type" value="Genomic_DNA"/>
</dbReference>
<organism evidence="2 3">
    <name type="scientific">Chiloscyllium punctatum</name>
    <name type="common">Brownbanded bambooshark</name>
    <name type="synonym">Hemiscyllium punctatum</name>
    <dbReference type="NCBI Taxonomy" id="137246"/>
    <lineage>
        <taxon>Eukaryota</taxon>
        <taxon>Metazoa</taxon>
        <taxon>Chordata</taxon>
        <taxon>Craniata</taxon>
        <taxon>Vertebrata</taxon>
        <taxon>Chondrichthyes</taxon>
        <taxon>Elasmobranchii</taxon>
        <taxon>Galeomorphii</taxon>
        <taxon>Galeoidea</taxon>
        <taxon>Orectolobiformes</taxon>
        <taxon>Hemiscylliidae</taxon>
        <taxon>Chiloscyllium</taxon>
    </lineage>
</organism>
<gene>
    <name evidence="2" type="ORF">chiPu_0033371</name>
</gene>
<dbReference type="Proteomes" id="UP000287033">
    <property type="component" value="Unassembled WGS sequence"/>
</dbReference>